<dbReference type="GO" id="GO:0016747">
    <property type="term" value="F:acyltransferase activity, transferring groups other than amino-acyl groups"/>
    <property type="evidence" value="ECO:0007669"/>
    <property type="project" value="InterPro"/>
</dbReference>
<dbReference type="InterPro" id="IPR016181">
    <property type="entry name" value="Acyl_CoA_acyltransferase"/>
</dbReference>
<dbReference type="Proteomes" id="UP000722791">
    <property type="component" value="Unassembled WGS sequence"/>
</dbReference>
<reference evidence="3" key="1">
    <citation type="journal article" date="2021" name="Proc. Natl. Acad. Sci. U.S.A.">
        <title>Three genomes in the algal genus Volvox reveal the fate of a haploid sex-determining region after a transition to homothallism.</title>
        <authorList>
            <person name="Yamamoto K."/>
            <person name="Hamaji T."/>
            <person name="Kawai-Toyooka H."/>
            <person name="Matsuzaki R."/>
            <person name="Takahashi F."/>
            <person name="Nishimura Y."/>
            <person name="Kawachi M."/>
            <person name="Noguchi H."/>
            <person name="Minakuchi Y."/>
            <person name="Umen J.G."/>
            <person name="Toyoda A."/>
            <person name="Nozaki H."/>
        </authorList>
    </citation>
    <scope>NUCLEOTIDE SEQUENCE</scope>
    <source>
        <strain evidence="3">NIES-3785</strain>
    </source>
</reference>
<dbReference type="PANTHER" id="PTHR42791:SF1">
    <property type="entry name" value="N-ACETYLTRANSFERASE DOMAIN-CONTAINING PROTEIN"/>
    <property type="match status" value="1"/>
</dbReference>
<gene>
    <name evidence="3" type="ORF">Vretimale_12749</name>
</gene>
<dbReference type="PANTHER" id="PTHR42791">
    <property type="entry name" value="GNAT FAMILY ACETYLTRANSFERASE"/>
    <property type="match status" value="1"/>
</dbReference>
<comment type="caution">
    <text evidence="3">The sequence shown here is derived from an EMBL/GenBank/DDBJ whole genome shotgun (WGS) entry which is preliminary data.</text>
</comment>
<accession>A0A8J4GJ02</accession>
<evidence type="ECO:0000259" key="2">
    <source>
        <dbReference type="PROSITE" id="PS51186"/>
    </source>
</evidence>
<dbReference type="EMBL" id="BNCQ01000028">
    <property type="protein sequence ID" value="GIM08802.1"/>
    <property type="molecule type" value="Genomic_DNA"/>
</dbReference>
<proteinExistence type="predicted"/>
<protein>
    <recommendedName>
        <fullName evidence="2">N-acetyltransferase domain-containing protein</fullName>
    </recommendedName>
</protein>
<feature type="region of interest" description="Disordered" evidence="1">
    <location>
        <begin position="456"/>
        <end position="486"/>
    </location>
</feature>
<dbReference type="PROSITE" id="PS51186">
    <property type="entry name" value="GNAT"/>
    <property type="match status" value="1"/>
</dbReference>
<dbReference type="AlphaFoldDB" id="A0A8J4GJ02"/>
<organism evidence="3 4">
    <name type="scientific">Volvox reticuliferus</name>
    <dbReference type="NCBI Taxonomy" id="1737510"/>
    <lineage>
        <taxon>Eukaryota</taxon>
        <taxon>Viridiplantae</taxon>
        <taxon>Chlorophyta</taxon>
        <taxon>core chlorophytes</taxon>
        <taxon>Chlorophyceae</taxon>
        <taxon>CS clade</taxon>
        <taxon>Chlamydomonadales</taxon>
        <taxon>Volvocaceae</taxon>
        <taxon>Volvox</taxon>
    </lineage>
</organism>
<feature type="compositionally biased region" description="Basic residues" evidence="1">
    <location>
        <begin position="343"/>
        <end position="354"/>
    </location>
</feature>
<dbReference type="Gene3D" id="3.40.630.30">
    <property type="match status" value="1"/>
</dbReference>
<dbReference type="SUPFAM" id="SSF55729">
    <property type="entry name" value="Acyl-CoA N-acyltransferases (Nat)"/>
    <property type="match status" value="1"/>
</dbReference>
<evidence type="ECO:0000313" key="4">
    <source>
        <dbReference type="Proteomes" id="UP000722791"/>
    </source>
</evidence>
<dbReference type="InterPro" id="IPR052523">
    <property type="entry name" value="Trichothecene_AcTrans"/>
</dbReference>
<dbReference type="CDD" id="cd04301">
    <property type="entry name" value="NAT_SF"/>
    <property type="match status" value="1"/>
</dbReference>
<feature type="domain" description="N-acetyltransferase" evidence="2">
    <location>
        <begin position="155"/>
        <end position="301"/>
    </location>
</feature>
<feature type="compositionally biased region" description="Basic and acidic residues" evidence="1">
    <location>
        <begin position="477"/>
        <end position="486"/>
    </location>
</feature>
<evidence type="ECO:0000256" key="1">
    <source>
        <dbReference type="SAM" id="MobiDB-lite"/>
    </source>
</evidence>
<dbReference type="Pfam" id="PF00583">
    <property type="entry name" value="Acetyltransf_1"/>
    <property type="match status" value="1"/>
</dbReference>
<feature type="region of interest" description="Disordered" evidence="1">
    <location>
        <begin position="342"/>
        <end position="364"/>
    </location>
</feature>
<evidence type="ECO:0000313" key="3">
    <source>
        <dbReference type="EMBL" id="GIM08802.1"/>
    </source>
</evidence>
<feature type="compositionally biased region" description="Low complexity" evidence="1">
    <location>
        <begin position="456"/>
        <end position="469"/>
    </location>
</feature>
<sequence>MVLGKGTSCHQPPGLVDATVRAGPGRSCAGTLTRLQQLCWFEGSFEVHTVQTVFRLQSSCPKASHTSIPRMPLCSHICTASMLGSLAGLLVTYAPISNPVVRFHRRSPVPNNRSVCVSLRVIHSSLPPLPPRPDKRVQFYRSVLSCLLDWYPDEKQLVCTVPPDAAAVVYVYPRLRELGSWAKLLQGGLAPLACVRLDRLVAGMDSSDFFAEQRENFLKSHGPFMYISVMAVRPDRQGHGLGSALLAFICDRADAAGLHCYIEATSSRNRALYERFGFQLIQEWRANSEMPITYVLSRPPRSLEDECIIIGTDSVLSTNVAAQRPWWQHGGQRRQRFTERRLQQRQRQLKHQTHKPADSPGSDDDLLLYTELDEHSWWPLSPREVGSTSDAEETRGVELAMAAEGDGDVQTSGIDTVNYGRETAAAAAIEVDASSNAAGQPAEYSSWWAGSSSTSISTSWTSHTWHGASNVDIGGGARDDGGAGDD</sequence>
<name>A0A8J4GJ02_9CHLO</name>
<dbReference type="InterPro" id="IPR000182">
    <property type="entry name" value="GNAT_dom"/>
</dbReference>